<evidence type="ECO:0000313" key="3">
    <source>
        <dbReference type="Proteomes" id="UP000185936"/>
    </source>
</evidence>
<proteinExistence type="predicted"/>
<keyword evidence="3" id="KW-1185">Reference proteome</keyword>
<evidence type="ECO:0000313" key="2">
    <source>
        <dbReference type="EMBL" id="SIR67654.1"/>
    </source>
</evidence>
<name>A0A1N7CW11_9EURY</name>
<dbReference type="RefSeq" id="WP_076607675.1">
    <property type="nucleotide sequence ID" value="NZ_FTNR01000001.1"/>
</dbReference>
<accession>A0A1N7CW11</accession>
<dbReference type="OrthoDB" id="176261at2157"/>
<feature type="region of interest" description="Disordered" evidence="1">
    <location>
        <begin position="33"/>
        <end position="53"/>
    </location>
</feature>
<reference evidence="3" key="1">
    <citation type="submission" date="2017-01" db="EMBL/GenBank/DDBJ databases">
        <authorList>
            <person name="Varghese N."/>
            <person name="Submissions S."/>
        </authorList>
    </citation>
    <scope>NUCLEOTIDE SEQUENCE [LARGE SCALE GENOMIC DNA]</scope>
    <source>
        <strain evidence="3">type strain: HArc-</strain>
    </source>
</reference>
<sequence>MKYCLNCEWQASTTDESSDRTPSRKAIDHHVKTGHSVDSSAGAVPPTIPNGSDTALVRELFSSSD</sequence>
<gene>
    <name evidence="2" type="ORF">SAMN05421752_101610</name>
</gene>
<dbReference type="AlphaFoldDB" id="A0A1N7CW11"/>
<dbReference type="Proteomes" id="UP000185936">
    <property type="component" value="Unassembled WGS sequence"/>
</dbReference>
<protein>
    <submittedName>
        <fullName evidence="2">Uncharacterized protein</fullName>
    </submittedName>
</protein>
<organism evidence="2 3">
    <name type="scientific">Natronorubrum thiooxidans</name>
    <dbReference type="NCBI Taxonomy" id="308853"/>
    <lineage>
        <taxon>Archaea</taxon>
        <taxon>Methanobacteriati</taxon>
        <taxon>Methanobacteriota</taxon>
        <taxon>Stenosarchaea group</taxon>
        <taxon>Halobacteria</taxon>
        <taxon>Halobacteriales</taxon>
        <taxon>Natrialbaceae</taxon>
        <taxon>Natronorubrum</taxon>
    </lineage>
</organism>
<evidence type="ECO:0000256" key="1">
    <source>
        <dbReference type="SAM" id="MobiDB-lite"/>
    </source>
</evidence>
<dbReference type="EMBL" id="FTNR01000001">
    <property type="protein sequence ID" value="SIR67654.1"/>
    <property type="molecule type" value="Genomic_DNA"/>
</dbReference>